<dbReference type="PROSITE" id="PS51892">
    <property type="entry name" value="SUBTILASE"/>
    <property type="match status" value="1"/>
</dbReference>
<dbReference type="GO" id="GO:0004252">
    <property type="term" value="F:serine-type endopeptidase activity"/>
    <property type="evidence" value="ECO:0007669"/>
    <property type="project" value="UniProtKB-UniRule"/>
</dbReference>
<keyword evidence="4 6" id="KW-0720">Serine protease</keyword>
<dbReference type="InterPro" id="IPR050131">
    <property type="entry name" value="Peptidase_S8_subtilisin-like"/>
</dbReference>
<dbReference type="EMBL" id="JABJRC010000011">
    <property type="protein sequence ID" value="NOL45196.1"/>
    <property type="molecule type" value="Genomic_DNA"/>
</dbReference>
<comment type="caution">
    <text evidence="9">The sequence shown here is derived from an EMBL/GenBank/DDBJ whole genome shotgun (WGS) entry which is preliminary data.</text>
</comment>
<dbReference type="InterPro" id="IPR023828">
    <property type="entry name" value="Peptidase_S8_Ser-AS"/>
</dbReference>
<protein>
    <submittedName>
        <fullName evidence="9">S8 family serine peptidase</fullName>
    </submittedName>
</protein>
<feature type="region of interest" description="Disordered" evidence="7">
    <location>
        <begin position="164"/>
        <end position="198"/>
    </location>
</feature>
<dbReference type="PANTHER" id="PTHR43806:SF11">
    <property type="entry name" value="CEREVISIN-RELATED"/>
    <property type="match status" value="1"/>
</dbReference>
<name>A0A7Y4L8M4_9ACTN</name>
<evidence type="ECO:0000256" key="1">
    <source>
        <dbReference type="ARBA" id="ARBA00011073"/>
    </source>
</evidence>
<dbReference type="Gene3D" id="3.40.50.200">
    <property type="entry name" value="Peptidase S8/S53 domain"/>
    <property type="match status" value="1"/>
</dbReference>
<organism evidence="9 10">
    <name type="scientific">Kribbella sandramycini</name>
    <dbReference type="NCBI Taxonomy" id="60450"/>
    <lineage>
        <taxon>Bacteria</taxon>
        <taxon>Bacillati</taxon>
        <taxon>Actinomycetota</taxon>
        <taxon>Actinomycetes</taxon>
        <taxon>Propionibacteriales</taxon>
        <taxon>Kribbellaceae</taxon>
        <taxon>Kribbella</taxon>
    </lineage>
</organism>
<evidence type="ECO:0000313" key="9">
    <source>
        <dbReference type="EMBL" id="NOL45196.1"/>
    </source>
</evidence>
<feature type="domain" description="Peptidase S8/S53" evidence="8">
    <location>
        <begin position="149"/>
        <end position="474"/>
    </location>
</feature>
<dbReference type="PRINTS" id="PR00723">
    <property type="entry name" value="SUBTILISIN"/>
</dbReference>
<dbReference type="PROSITE" id="PS00137">
    <property type="entry name" value="SUBTILASE_HIS"/>
    <property type="match status" value="1"/>
</dbReference>
<keyword evidence="3 6" id="KW-0378">Hydrolase</keyword>
<dbReference type="Proteomes" id="UP000534306">
    <property type="component" value="Unassembled WGS sequence"/>
</dbReference>
<accession>A0A7Y4L8M4</accession>
<dbReference type="InterPro" id="IPR022398">
    <property type="entry name" value="Peptidase_S8_His-AS"/>
</dbReference>
<keyword evidence="10" id="KW-1185">Reference proteome</keyword>
<evidence type="ECO:0000256" key="6">
    <source>
        <dbReference type="PROSITE-ProRule" id="PRU01240"/>
    </source>
</evidence>
<dbReference type="Pfam" id="PF00082">
    <property type="entry name" value="Peptidase_S8"/>
    <property type="match status" value="1"/>
</dbReference>
<dbReference type="SUPFAM" id="SSF52743">
    <property type="entry name" value="Subtilisin-like"/>
    <property type="match status" value="1"/>
</dbReference>
<feature type="active site" description="Charge relay system" evidence="5 6">
    <location>
        <position position="407"/>
    </location>
</feature>
<evidence type="ECO:0000259" key="8">
    <source>
        <dbReference type="Pfam" id="PF00082"/>
    </source>
</evidence>
<evidence type="ECO:0000256" key="7">
    <source>
        <dbReference type="SAM" id="MobiDB-lite"/>
    </source>
</evidence>
<proteinExistence type="inferred from homology"/>
<dbReference type="PANTHER" id="PTHR43806">
    <property type="entry name" value="PEPTIDASE S8"/>
    <property type="match status" value="1"/>
</dbReference>
<sequence>MRRPWWIRATAVVSGVAVVAVGLPAGASAAAGEYGFVVNAKPGAGAFGAARAAVVAAGGVVKMEYPQIGVLVVTAADPGVGVVVRRSGAVSSAGKTRTVPVAPAGPTMPAVVSPPVAGKPGGAEPLESLQWGLRAIGADKAHQKTVGRRDVLVSVLDNSVDDTHPDLAPNFEKSASANCVGGRPDPTEGSWRPTTLTSSHGTSVAGIAVAARNGVGTAGVAPGVGLAAVKVASGGLYTTESVVCGLVWSAEHGADVVNMSFYVDPWYFNCLDDPDQRALAESVQRATKYAERKGTVLVAAGMNSGHDLGAPTLVDESSPGDGTPVTRTVDRSRCISIPAELPGVVTVAATGAHNLKSSYSNYGLGVIDIAAPGGEQEDYQPPTAPAVSNQIIAPVPGGTWEYVLGTSMATPMVAGVAALIRSVHPKASPAEVRARLFASTSKLACPPNYDFDNDGTTDATCSGSTAYNSFYGHGLLNAQAAVKR</sequence>
<dbReference type="PROSITE" id="PS00138">
    <property type="entry name" value="SUBTILASE_SER"/>
    <property type="match status" value="1"/>
</dbReference>
<evidence type="ECO:0000256" key="5">
    <source>
        <dbReference type="PIRSR" id="PIRSR615500-1"/>
    </source>
</evidence>
<evidence type="ECO:0000256" key="3">
    <source>
        <dbReference type="ARBA" id="ARBA00022801"/>
    </source>
</evidence>
<dbReference type="InterPro" id="IPR015500">
    <property type="entry name" value="Peptidase_S8_subtilisin-rel"/>
</dbReference>
<dbReference type="InterPro" id="IPR000209">
    <property type="entry name" value="Peptidase_S8/S53_dom"/>
</dbReference>
<gene>
    <name evidence="9" type="ORF">HPO96_33605</name>
</gene>
<dbReference type="AlphaFoldDB" id="A0A7Y4L8M4"/>
<feature type="active site" description="Charge relay system" evidence="5 6">
    <location>
        <position position="157"/>
    </location>
</feature>
<evidence type="ECO:0000256" key="2">
    <source>
        <dbReference type="ARBA" id="ARBA00022670"/>
    </source>
</evidence>
<keyword evidence="2 6" id="KW-0645">Protease</keyword>
<dbReference type="InterPro" id="IPR036852">
    <property type="entry name" value="Peptidase_S8/S53_dom_sf"/>
</dbReference>
<feature type="active site" description="Charge relay system" evidence="5 6">
    <location>
        <position position="200"/>
    </location>
</feature>
<evidence type="ECO:0000256" key="4">
    <source>
        <dbReference type="ARBA" id="ARBA00022825"/>
    </source>
</evidence>
<comment type="similarity">
    <text evidence="1 6">Belongs to the peptidase S8 family.</text>
</comment>
<evidence type="ECO:0000313" key="10">
    <source>
        <dbReference type="Proteomes" id="UP000534306"/>
    </source>
</evidence>
<reference evidence="9 10" key="1">
    <citation type="submission" date="2020-05" db="EMBL/GenBank/DDBJ databases">
        <title>Genome sequence of Kribbella sandramycini ATCC 39419.</title>
        <authorList>
            <person name="Maclea K.S."/>
            <person name="Fair J.L."/>
        </authorList>
    </citation>
    <scope>NUCLEOTIDE SEQUENCE [LARGE SCALE GENOMIC DNA]</scope>
    <source>
        <strain evidence="9 10">ATCC 39419</strain>
    </source>
</reference>
<dbReference type="GO" id="GO:0006508">
    <property type="term" value="P:proteolysis"/>
    <property type="evidence" value="ECO:0007669"/>
    <property type="project" value="UniProtKB-KW"/>
</dbReference>